<organism evidence="1 2">
    <name type="scientific">Brevibacillus parabrevis</name>
    <dbReference type="NCBI Taxonomy" id="54914"/>
    <lineage>
        <taxon>Bacteria</taxon>
        <taxon>Bacillati</taxon>
        <taxon>Bacillota</taxon>
        <taxon>Bacilli</taxon>
        <taxon>Bacillales</taxon>
        <taxon>Paenibacillaceae</taxon>
        <taxon>Brevibacillus</taxon>
    </lineage>
</organism>
<dbReference type="AlphaFoldDB" id="A0A4Y3PWE6"/>
<reference evidence="1 2" key="1">
    <citation type="submission" date="2019-06" db="EMBL/GenBank/DDBJ databases">
        <title>Whole genome shotgun sequence of Brevibacillus parabrevis NBRC 12334.</title>
        <authorList>
            <person name="Hosoyama A."/>
            <person name="Uohara A."/>
            <person name="Ohji S."/>
            <person name="Ichikawa N."/>
        </authorList>
    </citation>
    <scope>NUCLEOTIDE SEQUENCE [LARGE SCALE GENOMIC DNA]</scope>
    <source>
        <strain evidence="1 2">NBRC 12334</strain>
    </source>
</reference>
<dbReference type="EMBL" id="BJMH01000090">
    <property type="protein sequence ID" value="GEB35948.1"/>
    <property type="molecule type" value="Genomic_DNA"/>
</dbReference>
<gene>
    <name evidence="1" type="ORF">BPA01_55280</name>
</gene>
<dbReference type="STRING" id="54914.AV540_26320"/>
<proteinExistence type="predicted"/>
<dbReference type="Proteomes" id="UP000316882">
    <property type="component" value="Unassembled WGS sequence"/>
</dbReference>
<keyword evidence="2" id="KW-1185">Reference proteome</keyword>
<evidence type="ECO:0000313" key="1">
    <source>
        <dbReference type="EMBL" id="GEB35948.1"/>
    </source>
</evidence>
<accession>A0A4Y3PWE6</accession>
<name>A0A4Y3PWE6_BREPA</name>
<protein>
    <submittedName>
        <fullName evidence="1">Uncharacterized protein</fullName>
    </submittedName>
</protein>
<sequence>MTLNRYTYVHNNPLRFIDPSGQKPQYVYDKTDGRYYYSSSIEFFDGTLTAFGYVPFGSLVAEGTKQFHEEMRNYSRGDIKVLSLSESEEFIRGYEFATLLDLTGDKGKYVSPFLKNFTGYLGMAITTGNLFELWANETEMDDLVGDLFMKELISAKSEEIISEKYYIATAYLQSQIHSGKLVYKYEGTLKHNLSKNDLIQMHADLIQIFDKMGILDK</sequence>
<evidence type="ECO:0000313" key="2">
    <source>
        <dbReference type="Proteomes" id="UP000316882"/>
    </source>
</evidence>
<comment type="caution">
    <text evidence="1">The sequence shown here is derived from an EMBL/GenBank/DDBJ whole genome shotgun (WGS) entry which is preliminary data.</text>
</comment>